<proteinExistence type="predicted"/>
<dbReference type="InterPro" id="IPR003661">
    <property type="entry name" value="HisK_dim/P_dom"/>
</dbReference>
<evidence type="ECO:0000256" key="1">
    <source>
        <dbReference type="ARBA" id="ARBA00000085"/>
    </source>
</evidence>
<dbReference type="EC" id="2.7.13.3" evidence="3"/>
<keyword evidence="12 13" id="KW-0472">Membrane</keyword>
<evidence type="ECO:0000256" key="4">
    <source>
        <dbReference type="ARBA" id="ARBA00022553"/>
    </source>
</evidence>
<evidence type="ECO:0000256" key="2">
    <source>
        <dbReference type="ARBA" id="ARBA00004141"/>
    </source>
</evidence>
<dbReference type="SUPFAM" id="SSF55874">
    <property type="entry name" value="ATPase domain of HSP90 chaperone/DNA topoisomerase II/histidine kinase"/>
    <property type="match status" value="1"/>
</dbReference>
<dbReference type="FunFam" id="3.30.565.10:FF:000006">
    <property type="entry name" value="Sensor histidine kinase WalK"/>
    <property type="match status" value="1"/>
</dbReference>
<evidence type="ECO:0000256" key="11">
    <source>
        <dbReference type="ARBA" id="ARBA00023012"/>
    </source>
</evidence>
<dbReference type="SMART" id="SM00387">
    <property type="entry name" value="HATPase_c"/>
    <property type="match status" value="1"/>
</dbReference>
<dbReference type="SMART" id="SM00388">
    <property type="entry name" value="HisKA"/>
    <property type="match status" value="1"/>
</dbReference>
<dbReference type="GO" id="GO:0006355">
    <property type="term" value="P:regulation of DNA-templated transcription"/>
    <property type="evidence" value="ECO:0007669"/>
    <property type="project" value="InterPro"/>
</dbReference>
<evidence type="ECO:0000259" key="14">
    <source>
        <dbReference type="PROSITE" id="PS50109"/>
    </source>
</evidence>
<dbReference type="InterPro" id="IPR036890">
    <property type="entry name" value="HATPase_C_sf"/>
</dbReference>
<evidence type="ECO:0000256" key="5">
    <source>
        <dbReference type="ARBA" id="ARBA00022679"/>
    </source>
</evidence>
<dbReference type="STRING" id="1797298.A2988_02740"/>
<evidence type="ECO:0000313" key="17">
    <source>
        <dbReference type="Proteomes" id="UP000176650"/>
    </source>
</evidence>
<keyword evidence="9" id="KW-0067">ATP-binding</keyword>
<dbReference type="InterPro" id="IPR000014">
    <property type="entry name" value="PAS"/>
</dbReference>
<dbReference type="PANTHER" id="PTHR42878">
    <property type="entry name" value="TWO-COMPONENT HISTIDINE KINASE"/>
    <property type="match status" value="1"/>
</dbReference>
<feature type="transmembrane region" description="Helical" evidence="13">
    <location>
        <begin position="297"/>
        <end position="316"/>
    </location>
</feature>
<dbReference type="NCBIfam" id="TIGR00229">
    <property type="entry name" value="sensory_box"/>
    <property type="match status" value="1"/>
</dbReference>
<name>A0A1F5BUZ5_9BACT</name>
<dbReference type="InterPro" id="IPR050351">
    <property type="entry name" value="BphY/WalK/GraS-like"/>
</dbReference>
<dbReference type="Pfam" id="PF02518">
    <property type="entry name" value="HATPase_c"/>
    <property type="match status" value="1"/>
</dbReference>
<keyword evidence="7" id="KW-0547">Nucleotide-binding</keyword>
<dbReference type="Proteomes" id="UP000176650">
    <property type="component" value="Unassembled WGS sequence"/>
</dbReference>
<dbReference type="PRINTS" id="PR00344">
    <property type="entry name" value="BCTRLSENSOR"/>
</dbReference>
<dbReference type="InterPro" id="IPR035965">
    <property type="entry name" value="PAS-like_dom_sf"/>
</dbReference>
<evidence type="ECO:0000256" key="7">
    <source>
        <dbReference type="ARBA" id="ARBA00022741"/>
    </source>
</evidence>
<dbReference type="Gene3D" id="1.10.287.130">
    <property type="match status" value="1"/>
</dbReference>
<dbReference type="PANTHER" id="PTHR42878:SF7">
    <property type="entry name" value="SENSOR HISTIDINE KINASE GLRK"/>
    <property type="match status" value="1"/>
</dbReference>
<dbReference type="CDD" id="cd00082">
    <property type="entry name" value="HisKA"/>
    <property type="match status" value="1"/>
</dbReference>
<dbReference type="PROSITE" id="PS50112">
    <property type="entry name" value="PAS"/>
    <property type="match status" value="1"/>
</dbReference>
<keyword evidence="5" id="KW-0808">Transferase</keyword>
<keyword evidence="4" id="KW-0597">Phosphoprotein</keyword>
<dbReference type="InterPro" id="IPR036097">
    <property type="entry name" value="HisK_dim/P_sf"/>
</dbReference>
<reference evidence="16 17" key="1">
    <citation type="journal article" date="2016" name="Nat. Commun.">
        <title>Thousands of microbial genomes shed light on interconnected biogeochemical processes in an aquifer system.</title>
        <authorList>
            <person name="Anantharaman K."/>
            <person name="Brown C.T."/>
            <person name="Hug L.A."/>
            <person name="Sharon I."/>
            <person name="Castelle C.J."/>
            <person name="Probst A.J."/>
            <person name="Thomas B.C."/>
            <person name="Singh A."/>
            <person name="Wilkins M.J."/>
            <person name="Karaoz U."/>
            <person name="Brodie E.L."/>
            <person name="Williams K.H."/>
            <person name="Hubbard S.S."/>
            <person name="Banfield J.F."/>
        </authorList>
    </citation>
    <scope>NUCLEOTIDE SEQUENCE [LARGE SCALE GENOMIC DNA]</scope>
</reference>
<dbReference type="SMART" id="SM00091">
    <property type="entry name" value="PAS"/>
    <property type="match status" value="1"/>
</dbReference>
<dbReference type="InterPro" id="IPR013767">
    <property type="entry name" value="PAS_fold"/>
</dbReference>
<comment type="subcellular location">
    <subcellularLocation>
        <location evidence="2">Membrane</location>
        <topology evidence="2">Multi-pass membrane protein</topology>
    </subcellularLocation>
</comment>
<dbReference type="SUPFAM" id="SSF55785">
    <property type="entry name" value="PYP-like sensor domain (PAS domain)"/>
    <property type="match status" value="1"/>
</dbReference>
<comment type="caution">
    <text evidence="16">The sequence shown here is derived from an EMBL/GenBank/DDBJ whole genome shotgun (WGS) entry which is preliminary data.</text>
</comment>
<sequence length="703" mass="80133">MTEYNKENSDEKPNILHLPIWRIVVVGSVLVVGFYLFWLIPALNDIKEKNLAHQLEIAARAEIKLREIALNRPKTRLDELYVFLLPKLRNNITFDTLDQNSLASFLDGRDDVDEFSIIDMAGNEKIRIAQGAVLGVSELKNRTREKYFQETVVAGFSLETAEEADKKTRIVTVMKRFNVAGLGNFIFRVKVDISRHLKDFSSNLKKKENELVFLVDGKGEIIDHFDDAQIGDSALGYDFIRQVLVASGSGDESYQTGAYVDPAGTKFQATALLFEPIHFVIVVEELYKDFWRSWNRFMFLAFLSVGFFIGLTMFLTNNTIKMFYFSRQVLREKNRTESIIASLETGIIEYDSDFRITLVNPKAETMLGLKKEDMIGKTVKSGDMTAYPKQKPLIQIFYPALAERVKRIQNKDGTLHTIEIKIREELDLQVTTIPILDASSNTFRYLKVLRDISRENAIAHSKSEFISVAAHQLRTPLSAIKWVFRMLLDEDVGAISKEQRDFLQKGYDSNERIIKLVGDMLDVARIEEGRFGFDFYYVDLPDLIAKTIEAFKIKAQEKNIKLVFIKPETLAPIKIDPVKIELALQNLIDNAVKYTHLNGTVTVKTEVIGTHVQVSVSDTGIGIQADQKDRLFRKFFRGTNAVRLETEGTGLGLFIVKNILLRHGGTIRVETEENKGTTFYFTLPLEGKFIPQENELVEFIEGL</sequence>
<dbReference type="Gene3D" id="3.30.450.20">
    <property type="entry name" value="PAS domain"/>
    <property type="match status" value="1"/>
</dbReference>
<dbReference type="SUPFAM" id="SSF47384">
    <property type="entry name" value="Homodimeric domain of signal transducing histidine kinase"/>
    <property type="match status" value="1"/>
</dbReference>
<feature type="domain" description="PAS" evidence="15">
    <location>
        <begin position="332"/>
        <end position="407"/>
    </location>
</feature>
<dbReference type="CDD" id="cd00130">
    <property type="entry name" value="PAS"/>
    <property type="match status" value="1"/>
</dbReference>
<protein>
    <recommendedName>
        <fullName evidence="3">histidine kinase</fullName>
        <ecNumber evidence="3">2.7.13.3</ecNumber>
    </recommendedName>
</protein>
<dbReference type="EMBL" id="MEYS01000001">
    <property type="protein sequence ID" value="OGD34420.1"/>
    <property type="molecule type" value="Genomic_DNA"/>
</dbReference>
<evidence type="ECO:0000313" key="16">
    <source>
        <dbReference type="EMBL" id="OGD34420.1"/>
    </source>
</evidence>
<dbReference type="GO" id="GO:0030295">
    <property type="term" value="F:protein kinase activator activity"/>
    <property type="evidence" value="ECO:0007669"/>
    <property type="project" value="TreeGrafter"/>
</dbReference>
<dbReference type="Gene3D" id="3.30.565.10">
    <property type="entry name" value="Histidine kinase-like ATPase, C-terminal domain"/>
    <property type="match status" value="1"/>
</dbReference>
<dbReference type="InterPro" id="IPR003594">
    <property type="entry name" value="HATPase_dom"/>
</dbReference>
<dbReference type="PROSITE" id="PS50109">
    <property type="entry name" value="HIS_KIN"/>
    <property type="match status" value="1"/>
</dbReference>
<dbReference type="Pfam" id="PF00989">
    <property type="entry name" value="PAS"/>
    <property type="match status" value="1"/>
</dbReference>
<keyword evidence="8" id="KW-0418">Kinase</keyword>
<evidence type="ECO:0000256" key="12">
    <source>
        <dbReference type="ARBA" id="ARBA00023136"/>
    </source>
</evidence>
<feature type="transmembrane region" description="Helical" evidence="13">
    <location>
        <begin position="20"/>
        <end position="40"/>
    </location>
</feature>
<dbReference type="Pfam" id="PF00512">
    <property type="entry name" value="HisKA"/>
    <property type="match status" value="1"/>
</dbReference>
<dbReference type="GO" id="GO:0007234">
    <property type="term" value="P:osmosensory signaling via phosphorelay pathway"/>
    <property type="evidence" value="ECO:0007669"/>
    <property type="project" value="TreeGrafter"/>
</dbReference>
<keyword evidence="6 13" id="KW-0812">Transmembrane</keyword>
<dbReference type="CDD" id="cd00075">
    <property type="entry name" value="HATPase"/>
    <property type="match status" value="1"/>
</dbReference>
<keyword evidence="10 13" id="KW-1133">Transmembrane helix</keyword>
<dbReference type="InterPro" id="IPR004358">
    <property type="entry name" value="Sig_transdc_His_kin-like_C"/>
</dbReference>
<evidence type="ECO:0000256" key="6">
    <source>
        <dbReference type="ARBA" id="ARBA00022692"/>
    </source>
</evidence>
<evidence type="ECO:0000256" key="13">
    <source>
        <dbReference type="SAM" id="Phobius"/>
    </source>
</evidence>
<dbReference type="GO" id="GO:0000155">
    <property type="term" value="F:phosphorelay sensor kinase activity"/>
    <property type="evidence" value="ECO:0007669"/>
    <property type="project" value="InterPro"/>
</dbReference>
<comment type="catalytic activity">
    <reaction evidence="1">
        <text>ATP + protein L-histidine = ADP + protein N-phospho-L-histidine.</text>
        <dbReference type="EC" id="2.7.13.3"/>
    </reaction>
</comment>
<dbReference type="GO" id="GO:0005524">
    <property type="term" value="F:ATP binding"/>
    <property type="evidence" value="ECO:0007669"/>
    <property type="project" value="UniProtKB-KW"/>
</dbReference>
<evidence type="ECO:0000256" key="10">
    <source>
        <dbReference type="ARBA" id="ARBA00022989"/>
    </source>
</evidence>
<accession>A0A1F5BUZ5</accession>
<evidence type="ECO:0000256" key="9">
    <source>
        <dbReference type="ARBA" id="ARBA00022840"/>
    </source>
</evidence>
<evidence type="ECO:0000259" key="15">
    <source>
        <dbReference type="PROSITE" id="PS50112"/>
    </source>
</evidence>
<gene>
    <name evidence="16" type="ORF">A2988_02740</name>
</gene>
<dbReference type="GO" id="GO:0000156">
    <property type="term" value="F:phosphorelay response regulator activity"/>
    <property type="evidence" value="ECO:0007669"/>
    <property type="project" value="TreeGrafter"/>
</dbReference>
<feature type="domain" description="Histidine kinase" evidence="14">
    <location>
        <begin position="468"/>
        <end position="687"/>
    </location>
</feature>
<evidence type="ECO:0000256" key="3">
    <source>
        <dbReference type="ARBA" id="ARBA00012438"/>
    </source>
</evidence>
<dbReference type="InterPro" id="IPR005467">
    <property type="entry name" value="His_kinase_dom"/>
</dbReference>
<dbReference type="GO" id="GO:0016020">
    <property type="term" value="C:membrane"/>
    <property type="evidence" value="ECO:0007669"/>
    <property type="project" value="UniProtKB-SubCell"/>
</dbReference>
<dbReference type="AlphaFoldDB" id="A0A1F5BUZ5"/>
<organism evidence="16 17">
    <name type="scientific">Candidatus Azambacteria bacterium RIFCSPLOWO2_01_FULL_46_25</name>
    <dbReference type="NCBI Taxonomy" id="1797298"/>
    <lineage>
        <taxon>Bacteria</taxon>
        <taxon>Candidatus Azamiibacteriota</taxon>
    </lineage>
</organism>
<evidence type="ECO:0000256" key="8">
    <source>
        <dbReference type="ARBA" id="ARBA00022777"/>
    </source>
</evidence>
<keyword evidence="11" id="KW-0902">Two-component regulatory system</keyword>